<gene>
    <name evidence="2" type="ORF">ACE1B6_26435</name>
</gene>
<dbReference type="InterPro" id="IPR036366">
    <property type="entry name" value="PGBDSf"/>
</dbReference>
<comment type="caution">
    <text evidence="2">The sequence shown here is derived from an EMBL/GenBank/DDBJ whole genome shotgun (WGS) entry which is preliminary data.</text>
</comment>
<accession>A0ABV4YJY0</accession>
<evidence type="ECO:0000313" key="2">
    <source>
        <dbReference type="EMBL" id="MFB2938806.1"/>
    </source>
</evidence>
<proteinExistence type="predicted"/>
<dbReference type="Gene3D" id="1.10.101.10">
    <property type="entry name" value="PGBD-like superfamily/PGBD"/>
    <property type="match status" value="2"/>
</dbReference>
<feature type="domain" description="Peptidoglycan binding-like" evidence="1">
    <location>
        <begin position="22"/>
        <end position="76"/>
    </location>
</feature>
<dbReference type="InterPro" id="IPR002477">
    <property type="entry name" value="Peptidoglycan-bd-like"/>
</dbReference>
<organism evidence="2 3">
    <name type="scientific">Floridaenema fluviatile BLCC-F154</name>
    <dbReference type="NCBI Taxonomy" id="3153640"/>
    <lineage>
        <taxon>Bacteria</taxon>
        <taxon>Bacillati</taxon>
        <taxon>Cyanobacteriota</taxon>
        <taxon>Cyanophyceae</taxon>
        <taxon>Oscillatoriophycideae</taxon>
        <taxon>Aerosakkonematales</taxon>
        <taxon>Aerosakkonemataceae</taxon>
        <taxon>Floridanema</taxon>
        <taxon>Floridanema fluviatile</taxon>
    </lineage>
</organism>
<dbReference type="SUPFAM" id="SSF47090">
    <property type="entry name" value="PGBD-like"/>
    <property type="match status" value="2"/>
</dbReference>
<dbReference type="RefSeq" id="WP_413260281.1">
    <property type="nucleotide sequence ID" value="NZ_JBHFNS010000092.1"/>
</dbReference>
<protein>
    <submittedName>
        <fullName evidence="2">Peptidoglycan-binding protein</fullName>
    </submittedName>
</protein>
<dbReference type="Proteomes" id="UP001576776">
    <property type="component" value="Unassembled WGS sequence"/>
</dbReference>
<evidence type="ECO:0000259" key="1">
    <source>
        <dbReference type="Pfam" id="PF01471"/>
    </source>
</evidence>
<sequence length="153" mass="16786">MQSIANIQAQRSLAILRLGSKGEDVKLLQQLLNSYGYSLVVDGDFGSRTDAAVKGFQRSRGLVVDGIVGINTWNALLPNNPSSFPTLRRGSRGYYVTFLQERLNIFGYPVAVDGIFGSITEATVKNFQRDQGLLVDGIVGPMTWRALNSIDFN</sequence>
<feature type="domain" description="Peptidoglycan binding-like" evidence="1">
    <location>
        <begin position="95"/>
        <end position="147"/>
    </location>
</feature>
<dbReference type="InterPro" id="IPR036365">
    <property type="entry name" value="PGBD-like_sf"/>
</dbReference>
<name>A0ABV4YJY0_9CYAN</name>
<dbReference type="Pfam" id="PF01471">
    <property type="entry name" value="PG_binding_1"/>
    <property type="match status" value="2"/>
</dbReference>
<reference evidence="2 3" key="1">
    <citation type="submission" date="2024-09" db="EMBL/GenBank/DDBJ databases">
        <title>Floridaenema gen nov. (Aerosakkonemataceae, Aerosakkonematales ord. nov., Cyanobacteria) from benthic tropical and subtropical fresh waters, with the description of four new species.</title>
        <authorList>
            <person name="Moretto J.A."/>
            <person name="Berthold D.E."/>
            <person name="Lefler F.W."/>
            <person name="Huang I.-S."/>
            <person name="Laughinghouse H. IV."/>
        </authorList>
    </citation>
    <scope>NUCLEOTIDE SEQUENCE [LARGE SCALE GENOMIC DNA]</scope>
    <source>
        <strain evidence="2 3">BLCC-F154</strain>
    </source>
</reference>
<dbReference type="EMBL" id="JBHFNS010000092">
    <property type="protein sequence ID" value="MFB2938806.1"/>
    <property type="molecule type" value="Genomic_DNA"/>
</dbReference>
<evidence type="ECO:0000313" key="3">
    <source>
        <dbReference type="Proteomes" id="UP001576776"/>
    </source>
</evidence>
<keyword evidence="3" id="KW-1185">Reference proteome</keyword>